<protein>
    <submittedName>
        <fullName evidence="4">3-oxoacyl-reductase</fullName>
    </submittedName>
</protein>
<dbReference type="SUPFAM" id="SSF51735">
    <property type="entry name" value="NAD(P)-binding Rossmann-fold domains"/>
    <property type="match status" value="1"/>
</dbReference>
<keyword evidence="2" id="KW-0521">NADP</keyword>
<dbReference type="RefSeq" id="XP_040798302.1">
    <property type="nucleotide sequence ID" value="XM_040943283.1"/>
</dbReference>
<dbReference type="GeneID" id="63860616"/>
<dbReference type="PANTHER" id="PTHR24321">
    <property type="entry name" value="DEHYDROGENASES, SHORT CHAIN"/>
    <property type="match status" value="1"/>
</dbReference>
<keyword evidence="3" id="KW-0560">Oxidoreductase</keyword>
<dbReference type="VEuPathDB" id="FungiDB:BO72DRAFT_435454"/>
<dbReference type="GO" id="GO:0044550">
    <property type="term" value="P:secondary metabolite biosynthetic process"/>
    <property type="evidence" value="ECO:0007669"/>
    <property type="project" value="UniProtKB-ARBA"/>
</dbReference>
<reference evidence="4 5" key="1">
    <citation type="submission" date="2018-02" db="EMBL/GenBank/DDBJ databases">
        <title>The genomes of Aspergillus section Nigri reveals drivers in fungal speciation.</title>
        <authorList>
            <consortium name="DOE Joint Genome Institute"/>
            <person name="Vesth T.C."/>
            <person name="Nybo J."/>
            <person name="Theobald S."/>
            <person name="Brandl J."/>
            <person name="Frisvad J.C."/>
            <person name="Nielsen K.F."/>
            <person name="Lyhne E.K."/>
            <person name="Kogle M.E."/>
            <person name="Kuo A."/>
            <person name="Riley R."/>
            <person name="Clum A."/>
            <person name="Nolan M."/>
            <person name="Lipzen A."/>
            <person name="Salamov A."/>
            <person name="Henrissat B."/>
            <person name="Wiebenga A."/>
            <person name="De vries R.P."/>
            <person name="Grigoriev I.V."/>
            <person name="Mortensen U.H."/>
            <person name="Andersen M.R."/>
            <person name="Baker S.E."/>
        </authorList>
    </citation>
    <scope>NUCLEOTIDE SEQUENCE [LARGE SCALE GENOMIC DNA]</scope>
    <source>
        <strain evidence="4 5">CBS 313.89</strain>
    </source>
</reference>
<dbReference type="PANTHER" id="PTHR24321:SF8">
    <property type="entry name" value="ESTRADIOL 17-BETA-DEHYDROGENASE 8-RELATED"/>
    <property type="match status" value="1"/>
</dbReference>
<name>A0A8G1RKW0_9EURO</name>
<dbReference type="Proteomes" id="UP000249789">
    <property type="component" value="Unassembled WGS sequence"/>
</dbReference>
<dbReference type="PRINTS" id="PR00081">
    <property type="entry name" value="GDHRDH"/>
</dbReference>
<evidence type="ECO:0000313" key="5">
    <source>
        <dbReference type="Proteomes" id="UP000249789"/>
    </source>
</evidence>
<dbReference type="PROSITE" id="PS00061">
    <property type="entry name" value="ADH_SHORT"/>
    <property type="match status" value="1"/>
</dbReference>
<dbReference type="Gene3D" id="3.40.50.720">
    <property type="entry name" value="NAD(P)-binding Rossmann-like Domain"/>
    <property type="match status" value="1"/>
</dbReference>
<dbReference type="GO" id="GO:0016491">
    <property type="term" value="F:oxidoreductase activity"/>
    <property type="evidence" value="ECO:0007669"/>
    <property type="project" value="UniProtKB-KW"/>
</dbReference>
<dbReference type="OrthoDB" id="1669814at2759"/>
<evidence type="ECO:0000256" key="1">
    <source>
        <dbReference type="ARBA" id="ARBA00006484"/>
    </source>
</evidence>
<evidence type="ECO:0000256" key="2">
    <source>
        <dbReference type="ARBA" id="ARBA00022857"/>
    </source>
</evidence>
<dbReference type="EMBL" id="KZ824670">
    <property type="protein sequence ID" value="RAK74292.1"/>
    <property type="molecule type" value="Genomic_DNA"/>
</dbReference>
<dbReference type="InterPro" id="IPR020904">
    <property type="entry name" value="Sc_DH/Rdtase_CS"/>
</dbReference>
<organism evidence="4 5">
    <name type="scientific">Aspergillus fijiensis CBS 313.89</name>
    <dbReference type="NCBI Taxonomy" id="1448319"/>
    <lineage>
        <taxon>Eukaryota</taxon>
        <taxon>Fungi</taxon>
        <taxon>Dikarya</taxon>
        <taxon>Ascomycota</taxon>
        <taxon>Pezizomycotina</taxon>
        <taxon>Eurotiomycetes</taxon>
        <taxon>Eurotiomycetidae</taxon>
        <taxon>Eurotiales</taxon>
        <taxon>Aspergillaceae</taxon>
        <taxon>Aspergillus</taxon>
    </lineage>
</organism>
<keyword evidence="5" id="KW-1185">Reference proteome</keyword>
<dbReference type="FunFam" id="3.40.50.720:FF:000084">
    <property type="entry name" value="Short-chain dehydrogenase reductase"/>
    <property type="match status" value="1"/>
</dbReference>
<proteinExistence type="inferred from homology"/>
<dbReference type="CDD" id="cd05233">
    <property type="entry name" value="SDR_c"/>
    <property type="match status" value="1"/>
</dbReference>
<dbReference type="Pfam" id="PF13561">
    <property type="entry name" value="adh_short_C2"/>
    <property type="match status" value="1"/>
</dbReference>
<accession>A0A8G1RKW0</accession>
<sequence>MAASMSTHQGKVYAITGAASGIGHAIAIHLAHLGARLAITDLSQSGLDALVTELEPLIGKTNILARPADICDRSAVESWLAATVTHFGRLDGAINTAGAHPRESGQQPIWNVTDEDWDFAQRVNVQGTLNLVRAALKYLVDAVGRQEISTGSVVVFGSNASVTGAPNLSAYTTSKHAVLGIMRSAAMDAAPYGVRVNAVCPGPIDTPMLRNAVSESLMKTLVNAIPMKKVGSTKEVVGLVTYLLDESSGFTTGGVHMVDGGMTAA</sequence>
<dbReference type="InterPro" id="IPR002347">
    <property type="entry name" value="SDR_fam"/>
</dbReference>
<dbReference type="AlphaFoldDB" id="A0A8G1RKW0"/>
<comment type="similarity">
    <text evidence="1">Belongs to the short-chain dehydrogenases/reductases (SDR) family.</text>
</comment>
<evidence type="ECO:0000313" key="4">
    <source>
        <dbReference type="EMBL" id="RAK74292.1"/>
    </source>
</evidence>
<dbReference type="InterPro" id="IPR036291">
    <property type="entry name" value="NAD(P)-bd_dom_sf"/>
</dbReference>
<evidence type="ECO:0000256" key="3">
    <source>
        <dbReference type="ARBA" id="ARBA00023002"/>
    </source>
</evidence>
<gene>
    <name evidence="4" type="ORF">BO72DRAFT_435454</name>
</gene>